<dbReference type="InterPro" id="IPR005097">
    <property type="entry name" value="Sacchrp_dh_NADP-bd"/>
</dbReference>
<organism evidence="2 3">
    <name type="scientific">Maritimibacter alkaliphilus HTCC2654</name>
    <dbReference type="NCBI Taxonomy" id="314271"/>
    <lineage>
        <taxon>Bacteria</taxon>
        <taxon>Pseudomonadati</taxon>
        <taxon>Pseudomonadota</taxon>
        <taxon>Alphaproteobacteria</taxon>
        <taxon>Rhodobacterales</taxon>
        <taxon>Roseobacteraceae</taxon>
        <taxon>Maritimibacter</taxon>
    </lineage>
</organism>
<evidence type="ECO:0000313" key="3">
    <source>
        <dbReference type="Proteomes" id="UP000002931"/>
    </source>
</evidence>
<accession>A3VFP6</accession>
<dbReference type="PANTHER" id="PTHR43781:SF1">
    <property type="entry name" value="SACCHAROPINE DEHYDROGENASE"/>
    <property type="match status" value="1"/>
</dbReference>
<dbReference type="HOGENOM" id="CLU_046808_0_0_5"/>
<sequence length="347" mass="36738">MAGQILIYGAYGYTGELIAREAVKMGLTPRLGGRDATRLGPLAEDLGLEWVAFGVDDRAATRAALDGIDTLLNGAGPFRETYAALTEACLATHTHYLDITGEIDVLAGCAALDERAKAAGITIMPGTGFDVVPTDCMAAMLKERLPDATKLTLAFKGMAQASRGTAMSAIPHLGNPPYVRRDGDLVPRPGGVFSTLDMGEGPERVAAISWGDIVTAWHTTAIPNIEVFLVPPKDMVTLLKLPLFLRRFLAGAGRAIVNRVLARMPEGPDATARSTGRCIVYGRAENAKGDAVQHVMTTAEGYYLTSLTATRIAKAVSEGQTAPGFLTPARAFGSDYILGFEGSVLRN</sequence>
<protein>
    <recommendedName>
        <fullName evidence="1">Saccharopine dehydrogenase NADP binding domain-containing protein</fullName>
    </recommendedName>
</protein>
<comment type="caution">
    <text evidence="2">The sequence shown here is derived from an EMBL/GenBank/DDBJ whole genome shotgun (WGS) entry which is preliminary data.</text>
</comment>
<dbReference type="Gene3D" id="3.40.50.720">
    <property type="entry name" value="NAD(P)-binding Rossmann-like Domain"/>
    <property type="match status" value="1"/>
</dbReference>
<dbReference type="EMBL" id="AAMT01000006">
    <property type="protein sequence ID" value="EAQ13161.1"/>
    <property type="molecule type" value="Genomic_DNA"/>
</dbReference>
<dbReference type="eggNOG" id="COG3268">
    <property type="taxonomic scope" value="Bacteria"/>
</dbReference>
<dbReference type="PANTHER" id="PTHR43781">
    <property type="entry name" value="SACCHAROPINE DEHYDROGENASE"/>
    <property type="match status" value="1"/>
</dbReference>
<dbReference type="Proteomes" id="UP000002931">
    <property type="component" value="Unassembled WGS sequence"/>
</dbReference>
<dbReference type="AlphaFoldDB" id="A3VFP6"/>
<dbReference type="STRING" id="314271.RB2654_11703"/>
<evidence type="ECO:0000259" key="1">
    <source>
        <dbReference type="Pfam" id="PF03435"/>
    </source>
</evidence>
<dbReference type="Pfam" id="PF03435">
    <property type="entry name" value="Sacchrp_dh_NADP"/>
    <property type="match status" value="1"/>
</dbReference>
<gene>
    <name evidence="2" type="ORF">RB2654_11703</name>
</gene>
<dbReference type="OrthoDB" id="4420885at2"/>
<reference evidence="2 3" key="1">
    <citation type="journal article" date="2010" name="J. Bacteriol.">
        <title>Genome sequences of Pelagibaca bermudensis HTCC2601T and Maritimibacter alkaliphilus HTCC2654T, the type strains of two marine Roseobacter genera.</title>
        <authorList>
            <person name="Thrash J.C."/>
            <person name="Cho J.C."/>
            <person name="Ferriera S."/>
            <person name="Johnson J."/>
            <person name="Vergin K.L."/>
            <person name="Giovannoni S.J."/>
        </authorList>
    </citation>
    <scope>NUCLEOTIDE SEQUENCE [LARGE SCALE GENOMIC DNA]</scope>
    <source>
        <strain evidence="2 3">HTCC2654</strain>
    </source>
</reference>
<name>A3VFP6_9RHOB</name>
<proteinExistence type="predicted"/>
<dbReference type="InterPro" id="IPR036291">
    <property type="entry name" value="NAD(P)-bd_dom_sf"/>
</dbReference>
<keyword evidence="3" id="KW-1185">Reference proteome</keyword>
<dbReference type="SUPFAM" id="SSF51735">
    <property type="entry name" value="NAD(P)-binding Rossmann-fold domains"/>
    <property type="match status" value="1"/>
</dbReference>
<evidence type="ECO:0000313" key="2">
    <source>
        <dbReference type="EMBL" id="EAQ13161.1"/>
    </source>
</evidence>
<feature type="domain" description="Saccharopine dehydrogenase NADP binding" evidence="1">
    <location>
        <begin position="5"/>
        <end position="124"/>
    </location>
</feature>
<dbReference type="RefSeq" id="WP_008331770.1">
    <property type="nucleotide sequence ID" value="NZ_CH902578.1"/>
</dbReference>